<dbReference type="Pfam" id="PF01381">
    <property type="entry name" value="HTH_3"/>
    <property type="match status" value="1"/>
</dbReference>
<dbReference type="STRING" id="1401.BK123_23190"/>
<dbReference type="AlphaFoldDB" id="A0A1R1AWZ7"/>
<dbReference type="CDD" id="cd00093">
    <property type="entry name" value="HTH_XRE"/>
    <property type="match status" value="1"/>
</dbReference>
<name>A0A1R1AWZ7_PAELA</name>
<dbReference type="InterPro" id="IPR010982">
    <property type="entry name" value="Lambda_DNA-bd_dom_sf"/>
</dbReference>
<reference evidence="3 4" key="1">
    <citation type="submission" date="2016-11" db="EMBL/GenBank/DDBJ databases">
        <title>Paenibacillus species isolates.</title>
        <authorList>
            <person name="Beno S.M."/>
        </authorList>
    </citation>
    <scope>NUCLEOTIDE SEQUENCE [LARGE SCALE GENOMIC DNA]</scope>
    <source>
        <strain evidence="3 4">FSL F4-0100</strain>
    </source>
</reference>
<dbReference type="Gene3D" id="1.10.260.40">
    <property type="entry name" value="lambda repressor-like DNA-binding domains"/>
    <property type="match status" value="1"/>
</dbReference>
<accession>A0A1R1AWZ7</accession>
<dbReference type="SMART" id="SM00530">
    <property type="entry name" value="HTH_XRE"/>
    <property type="match status" value="1"/>
</dbReference>
<sequence length="64" mass="7479">MSYGSRIAKLREQKGWTQEELSERIGISRASLSHYEKDRREPNLETLTRLADVFQTTIDQIIGR</sequence>
<comment type="caution">
    <text evidence="3">The sequence shown here is derived from an EMBL/GenBank/DDBJ whole genome shotgun (WGS) entry which is preliminary data.</text>
</comment>
<gene>
    <name evidence="3" type="ORF">BK123_23190</name>
</gene>
<organism evidence="3 4">
    <name type="scientific">Paenibacillus lautus</name>
    <name type="common">Bacillus lautus</name>
    <dbReference type="NCBI Taxonomy" id="1401"/>
    <lineage>
        <taxon>Bacteria</taxon>
        <taxon>Bacillati</taxon>
        <taxon>Bacillota</taxon>
        <taxon>Bacilli</taxon>
        <taxon>Bacillales</taxon>
        <taxon>Paenibacillaceae</taxon>
        <taxon>Paenibacillus</taxon>
    </lineage>
</organism>
<dbReference type="EMBL" id="MRTF01000008">
    <property type="protein sequence ID" value="OME90205.1"/>
    <property type="molecule type" value="Genomic_DNA"/>
</dbReference>
<dbReference type="Proteomes" id="UP000187074">
    <property type="component" value="Unassembled WGS sequence"/>
</dbReference>
<keyword evidence="1" id="KW-0238">DNA-binding</keyword>
<feature type="domain" description="HTH cro/C1-type" evidence="2">
    <location>
        <begin position="7"/>
        <end position="61"/>
    </location>
</feature>
<dbReference type="PANTHER" id="PTHR46558">
    <property type="entry name" value="TRACRIPTIONAL REGULATORY PROTEIN-RELATED-RELATED"/>
    <property type="match status" value="1"/>
</dbReference>
<dbReference type="PROSITE" id="PS50943">
    <property type="entry name" value="HTH_CROC1"/>
    <property type="match status" value="1"/>
</dbReference>
<evidence type="ECO:0000256" key="1">
    <source>
        <dbReference type="ARBA" id="ARBA00023125"/>
    </source>
</evidence>
<evidence type="ECO:0000313" key="4">
    <source>
        <dbReference type="Proteomes" id="UP000187074"/>
    </source>
</evidence>
<dbReference type="InterPro" id="IPR001387">
    <property type="entry name" value="Cro/C1-type_HTH"/>
</dbReference>
<evidence type="ECO:0000313" key="3">
    <source>
        <dbReference type="EMBL" id="OME90205.1"/>
    </source>
</evidence>
<proteinExistence type="predicted"/>
<protein>
    <submittedName>
        <fullName evidence="3">Transcriptional regulator</fullName>
    </submittedName>
</protein>
<evidence type="ECO:0000259" key="2">
    <source>
        <dbReference type="PROSITE" id="PS50943"/>
    </source>
</evidence>
<dbReference type="GO" id="GO:0003677">
    <property type="term" value="F:DNA binding"/>
    <property type="evidence" value="ECO:0007669"/>
    <property type="project" value="UniProtKB-KW"/>
</dbReference>
<dbReference type="SUPFAM" id="SSF47413">
    <property type="entry name" value="lambda repressor-like DNA-binding domains"/>
    <property type="match status" value="1"/>
</dbReference>
<dbReference type="PANTHER" id="PTHR46558:SF11">
    <property type="entry name" value="HTH-TYPE TRANSCRIPTIONAL REGULATOR XRE"/>
    <property type="match status" value="1"/>
</dbReference>
<dbReference type="OrthoDB" id="8115576at2"/>